<reference evidence="3 4" key="1">
    <citation type="submission" date="2019-08" db="EMBL/GenBank/DDBJ databases">
        <title>Antarcticibacterium arcticum sp. nov., a bacterium isolated from marine sediment of the Canadian Beaufort Sea.</title>
        <authorList>
            <person name="Lee Y.M."/>
            <person name="Baek K."/>
            <person name="Lee D.-H."/>
            <person name="Shin S.C."/>
            <person name="Jin Y.K."/>
            <person name="Park Y."/>
        </authorList>
    </citation>
    <scope>NUCLEOTIDE SEQUENCE [LARGE SCALE GENOMIC DNA]</scope>
    <source>
        <strain evidence="3 4">PAMC 28998</strain>
    </source>
</reference>
<evidence type="ECO:0000313" key="4">
    <source>
        <dbReference type="Proteomes" id="UP000321954"/>
    </source>
</evidence>
<sequence length="507" mass="58340">MRSFLTIFFIALIFSSGVFAQETTALVLDSQSKQAVPFATVQYGPHSGVITNEEGKFSIGSSLSDKDSLSISSLGYFPYKLTVKDLKALKEQVIYIKPANIELKDVFLTNKNLSGKQIVERVKQRVNSNYNFDLSHKKIFYRESNVNNIRRFDLIVDKSTFPEINQDLMTNISRKVPKMSDSYKEVLGDLYGNYASQKLQVIKAANLHNPQSTAGLTELTDKLERILRENVKNNSFLKIKTGILGVKVDAKELEKEMKEEKKEVVKTDEQKEKDKQQRLKYLQSSAQTNIQGLLKSVFWNEDISLDVFEKQNKYNFEVEGYTQMDNSIVYIIAFKPKRGANFQGKMYVNTADFGVHRLDYQNLKPLKKFRLLGISTASDVYRGKMIFTRAENGKYDISYLEREKGESFGIDRPLTIIEKNKFVAGRRKQNELDMEIKINAGQVTKHQLVVYETQQVDEAQYKARKTSEPFEYKTFKLYNPDFWSGYNIIEPNAAIRAFTAAEEEKVF</sequence>
<accession>A0A5B8YJU8</accession>
<dbReference type="AlphaFoldDB" id="A0A5B8YJU8"/>
<dbReference type="RefSeq" id="WP_146834277.1">
    <property type="nucleotide sequence ID" value="NZ_CP042476.1"/>
</dbReference>
<keyword evidence="3" id="KW-0645">Protease</keyword>
<dbReference type="SUPFAM" id="SSF49464">
    <property type="entry name" value="Carboxypeptidase regulatory domain-like"/>
    <property type="match status" value="1"/>
</dbReference>
<protein>
    <submittedName>
        <fullName evidence="3">Carboxypeptidase-like regulatory domain-containing protein</fullName>
    </submittedName>
</protein>
<evidence type="ECO:0000256" key="2">
    <source>
        <dbReference type="SAM" id="SignalP"/>
    </source>
</evidence>
<keyword evidence="3" id="KW-0378">Hydrolase</keyword>
<keyword evidence="4" id="KW-1185">Reference proteome</keyword>
<feature type="chain" id="PRO_5022712252" evidence="2">
    <location>
        <begin position="21"/>
        <end position="507"/>
    </location>
</feature>
<organism evidence="3 4">
    <name type="scientific">Antarcticibacterium arcticum</name>
    <dbReference type="NCBI Taxonomy" id="2585771"/>
    <lineage>
        <taxon>Bacteria</taxon>
        <taxon>Pseudomonadati</taxon>
        <taxon>Bacteroidota</taxon>
        <taxon>Flavobacteriia</taxon>
        <taxon>Flavobacteriales</taxon>
        <taxon>Flavobacteriaceae</taxon>
        <taxon>Antarcticibacterium</taxon>
    </lineage>
</organism>
<feature type="signal peptide" evidence="2">
    <location>
        <begin position="1"/>
        <end position="20"/>
    </location>
</feature>
<dbReference type="EMBL" id="CP042476">
    <property type="protein sequence ID" value="QED38014.1"/>
    <property type="molecule type" value="Genomic_DNA"/>
</dbReference>
<gene>
    <name evidence="3" type="ORF">FK178_09880</name>
</gene>
<feature type="coiled-coil region" evidence="1">
    <location>
        <begin position="243"/>
        <end position="277"/>
    </location>
</feature>
<dbReference type="InterPro" id="IPR008969">
    <property type="entry name" value="CarboxyPept-like_regulatory"/>
</dbReference>
<name>A0A5B8YJU8_9FLAO</name>
<proteinExistence type="predicted"/>
<evidence type="ECO:0000256" key="1">
    <source>
        <dbReference type="SAM" id="Coils"/>
    </source>
</evidence>
<dbReference type="GO" id="GO:0004180">
    <property type="term" value="F:carboxypeptidase activity"/>
    <property type="evidence" value="ECO:0007669"/>
    <property type="project" value="UniProtKB-KW"/>
</dbReference>
<dbReference type="Pfam" id="PF13715">
    <property type="entry name" value="CarbopepD_reg_2"/>
    <property type="match status" value="1"/>
</dbReference>
<dbReference type="Proteomes" id="UP000321954">
    <property type="component" value="Chromosome"/>
</dbReference>
<keyword evidence="3" id="KW-0121">Carboxypeptidase</keyword>
<evidence type="ECO:0000313" key="3">
    <source>
        <dbReference type="EMBL" id="QED38014.1"/>
    </source>
</evidence>
<dbReference type="OrthoDB" id="1433475at2"/>
<keyword evidence="1" id="KW-0175">Coiled coil</keyword>
<dbReference type="KEGG" id="anp:FK178_09880"/>
<keyword evidence="2" id="KW-0732">Signal</keyword>